<gene>
    <name evidence="6" type="ORF">TSA1_18560</name>
</gene>
<sequence length="259" mass="27870">MAPTPVDLEIAAEIPVFSGLEPQVLAVLLGPASIFNLRPGHTLFRQGEPAQAFFVVLDGWIKLYRVTPAGDEAVLDVVTRGESLAEAVTFTSGRYPATASAVTSARVMVIPADHVIACIRQMPDVAIAMIASTSQHLHRMVQQIEQLMAQSATQRVAEFLASLAPRTKGPCTITLPYDKSLIAGRLGLKPESLSRVFAKLRLVGVDVRASNVAVRDMAQLCKLVACDRISARCPVKPRMMCAEPPAPRAIRPEVKSVPA</sequence>
<accession>A0A2M6UNH0</accession>
<dbReference type="GO" id="GO:0005829">
    <property type="term" value="C:cytosol"/>
    <property type="evidence" value="ECO:0007669"/>
    <property type="project" value="TreeGrafter"/>
</dbReference>
<dbReference type="PANTHER" id="PTHR24567">
    <property type="entry name" value="CRP FAMILY TRANSCRIPTIONAL REGULATORY PROTEIN"/>
    <property type="match status" value="1"/>
</dbReference>
<protein>
    <submittedName>
        <fullName evidence="6">Cyclic nucleotide-binding protein</fullName>
    </submittedName>
</protein>
<evidence type="ECO:0000313" key="6">
    <source>
        <dbReference type="EMBL" id="PIT06162.1"/>
    </source>
</evidence>
<dbReference type="InterPro" id="IPR036390">
    <property type="entry name" value="WH_DNA-bd_sf"/>
</dbReference>
<reference evidence="6 7" key="1">
    <citation type="submission" date="2015-06" db="EMBL/GenBank/DDBJ databases">
        <title>Comparative genome analysis of nirS-carrying Bradyrhizobium sp. strains.</title>
        <authorList>
            <person name="Ishii S."/>
            <person name="Jang J."/>
            <person name="Nishizawa T."/>
            <person name="Senoo K."/>
        </authorList>
    </citation>
    <scope>NUCLEOTIDE SEQUENCE [LARGE SCALE GENOMIC DNA]</scope>
    <source>
        <strain evidence="6 7">TSA1</strain>
    </source>
</reference>
<dbReference type="InterPro" id="IPR012318">
    <property type="entry name" value="HTH_CRP"/>
</dbReference>
<keyword evidence="1" id="KW-0805">Transcription regulation</keyword>
<dbReference type="Gene3D" id="1.10.10.10">
    <property type="entry name" value="Winged helix-like DNA-binding domain superfamily/Winged helix DNA-binding domain"/>
    <property type="match status" value="1"/>
</dbReference>
<dbReference type="EMBL" id="LFJC01000003">
    <property type="protein sequence ID" value="PIT06162.1"/>
    <property type="molecule type" value="Genomic_DNA"/>
</dbReference>
<evidence type="ECO:0000256" key="3">
    <source>
        <dbReference type="ARBA" id="ARBA00023163"/>
    </source>
</evidence>
<keyword evidence="3" id="KW-0804">Transcription</keyword>
<evidence type="ECO:0000256" key="1">
    <source>
        <dbReference type="ARBA" id="ARBA00023015"/>
    </source>
</evidence>
<evidence type="ECO:0000256" key="2">
    <source>
        <dbReference type="ARBA" id="ARBA00023125"/>
    </source>
</evidence>
<dbReference type="PROSITE" id="PS50042">
    <property type="entry name" value="CNMP_BINDING_3"/>
    <property type="match status" value="1"/>
</dbReference>
<comment type="caution">
    <text evidence="6">The sequence shown here is derived from an EMBL/GenBank/DDBJ whole genome shotgun (WGS) entry which is preliminary data.</text>
</comment>
<dbReference type="PANTHER" id="PTHR24567:SF74">
    <property type="entry name" value="HTH-TYPE TRANSCRIPTIONAL REGULATOR ARCR"/>
    <property type="match status" value="1"/>
</dbReference>
<feature type="domain" description="Cyclic nucleotide-binding" evidence="4">
    <location>
        <begin position="16"/>
        <end position="110"/>
    </location>
</feature>
<dbReference type="Pfam" id="PF00027">
    <property type="entry name" value="cNMP_binding"/>
    <property type="match status" value="1"/>
</dbReference>
<organism evidence="6 7">
    <name type="scientific">Bradyrhizobium nitroreducens</name>
    <dbReference type="NCBI Taxonomy" id="709803"/>
    <lineage>
        <taxon>Bacteria</taxon>
        <taxon>Pseudomonadati</taxon>
        <taxon>Pseudomonadota</taxon>
        <taxon>Alphaproteobacteria</taxon>
        <taxon>Hyphomicrobiales</taxon>
        <taxon>Nitrobacteraceae</taxon>
        <taxon>Bradyrhizobium</taxon>
    </lineage>
</organism>
<keyword evidence="7" id="KW-1185">Reference proteome</keyword>
<feature type="domain" description="HTH crp-type" evidence="5">
    <location>
        <begin position="150"/>
        <end position="218"/>
    </location>
</feature>
<evidence type="ECO:0000259" key="5">
    <source>
        <dbReference type="PROSITE" id="PS51063"/>
    </source>
</evidence>
<dbReference type="SUPFAM" id="SSF46785">
    <property type="entry name" value="Winged helix' DNA-binding domain"/>
    <property type="match status" value="1"/>
</dbReference>
<dbReference type="SMART" id="SM00100">
    <property type="entry name" value="cNMP"/>
    <property type="match status" value="1"/>
</dbReference>
<dbReference type="GO" id="GO:0003677">
    <property type="term" value="F:DNA binding"/>
    <property type="evidence" value="ECO:0007669"/>
    <property type="project" value="UniProtKB-KW"/>
</dbReference>
<keyword evidence="2" id="KW-0238">DNA-binding</keyword>
<evidence type="ECO:0000313" key="7">
    <source>
        <dbReference type="Proteomes" id="UP000228930"/>
    </source>
</evidence>
<dbReference type="InterPro" id="IPR036388">
    <property type="entry name" value="WH-like_DNA-bd_sf"/>
</dbReference>
<dbReference type="Pfam" id="PF13545">
    <property type="entry name" value="HTH_Crp_2"/>
    <property type="match status" value="1"/>
</dbReference>
<dbReference type="Proteomes" id="UP000228930">
    <property type="component" value="Unassembled WGS sequence"/>
</dbReference>
<dbReference type="InterPro" id="IPR050397">
    <property type="entry name" value="Env_Response_Regulators"/>
</dbReference>
<dbReference type="SUPFAM" id="SSF51206">
    <property type="entry name" value="cAMP-binding domain-like"/>
    <property type="match status" value="1"/>
</dbReference>
<dbReference type="Gene3D" id="2.60.120.10">
    <property type="entry name" value="Jelly Rolls"/>
    <property type="match status" value="1"/>
</dbReference>
<dbReference type="InterPro" id="IPR000595">
    <property type="entry name" value="cNMP-bd_dom"/>
</dbReference>
<evidence type="ECO:0000259" key="4">
    <source>
        <dbReference type="PROSITE" id="PS50042"/>
    </source>
</evidence>
<proteinExistence type="predicted"/>
<dbReference type="AlphaFoldDB" id="A0A2M6UNH0"/>
<dbReference type="PROSITE" id="PS51063">
    <property type="entry name" value="HTH_CRP_2"/>
    <property type="match status" value="1"/>
</dbReference>
<dbReference type="InterPro" id="IPR018490">
    <property type="entry name" value="cNMP-bd_dom_sf"/>
</dbReference>
<dbReference type="GO" id="GO:0003700">
    <property type="term" value="F:DNA-binding transcription factor activity"/>
    <property type="evidence" value="ECO:0007669"/>
    <property type="project" value="TreeGrafter"/>
</dbReference>
<dbReference type="InterPro" id="IPR014710">
    <property type="entry name" value="RmlC-like_jellyroll"/>
</dbReference>
<name>A0A2M6UNH0_9BRAD</name>
<dbReference type="CDD" id="cd00038">
    <property type="entry name" value="CAP_ED"/>
    <property type="match status" value="1"/>
</dbReference>